<dbReference type="SUPFAM" id="SSF52343">
    <property type="entry name" value="Ferredoxin reductase-like, C-terminal NADP-linked domain"/>
    <property type="match status" value="1"/>
</dbReference>
<dbReference type="RefSeq" id="WP_344295940.1">
    <property type="nucleotide sequence ID" value="NZ_BAAANJ010000007.1"/>
</dbReference>
<gene>
    <name evidence="10" type="ORF">GCM10009749_20790</name>
</gene>
<dbReference type="InterPro" id="IPR039261">
    <property type="entry name" value="FNR_nucleotide-bd"/>
</dbReference>
<dbReference type="InterPro" id="IPR050415">
    <property type="entry name" value="MRET"/>
</dbReference>
<dbReference type="PANTHER" id="PTHR47354">
    <property type="entry name" value="NADH OXIDOREDUCTASE HCR"/>
    <property type="match status" value="1"/>
</dbReference>
<dbReference type="EMBL" id="BAAANJ010000007">
    <property type="protein sequence ID" value="GAA1811572.1"/>
    <property type="molecule type" value="Genomic_DNA"/>
</dbReference>
<comment type="cofactor">
    <cofactor evidence="1">
        <name>FAD</name>
        <dbReference type="ChEBI" id="CHEBI:57692"/>
    </cofactor>
</comment>
<dbReference type="Gene3D" id="2.40.30.10">
    <property type="entry name" value="Translation factors"/>
    <property type="match status" value="1"/>
</dbReference>
<sequence>MTTAVSPDSLLALRVVRLEPAAAGVRAITFTRDDGAALPHWEPGNHLELRLPGRLVRHYSLCSDPARRDEWRIAALDEPEGRGGSAFLCNELREGDVLESSPPRDNFRYRDGAHPQLFVAGGIGITPLLPMIAAAEASGAPWRLLYLGRSRASMAFTADLDRFGDRVMVHPKDAGGSLDLGTRLDALDAELRSTAPAGEAAQLYACGPNRLLDAVVGWASANPDRATRVHVERFTGVDASPRLDDAPFTVELPDGTEIAVAADESILDAVARSGIPALNSCREGVCGTCETPVIDGVPDHRDHLLSDEERASNETMMICVSRCIGARLVLDL</sequence>
<evidence type="ECO:0000256" key="6">
    <source>
        <dbReference type="ARBA" id="ARBA00023004"/>
    </source>
</evidence>
<dbReference type="Gene3D" id="3.40.50.80">
    <property type="entry name" value="Nucleotide-binding domain of ferredoxin-NADP reductase (FNR) module"/>
    <property type="match status" value="1"/>
</dbReference>
<protein>
    <submittedName>
        <fullName evidence="10">PDR/VanB family oxidoreductase</fullName>
    </submittedName>
</protein>
<dbReference type="Gene3D" id="3.10.20.30">
    <property type="match status" value="1"/>
</dbReference>
<evidence type="ECO:0000259" key="8">
    <source>
        <dbReference type="PROSITE" id="PS51085"/>
    </source>
</evidence>
<dbReference type="InterPro" id="IPR036010">
    <property type="entry name" value="2Fe-2S_ferredoxin-like_sf"/>
</dbReference>
<feature type="domain" description="FAD-binding FR-type" evidence="9">
    <location>
        <begin position="8"/>
        <end position="110"/>
    </location>
</feature>
<evidence type="ECO:0000256" key="5">
    <source>
        <dbReference type="ARBA" id="ARBA00023002"/>
    </source>
</evidence>
<keyword evidence="5" id="KW-0560">Oxidoreductase</keyword>
<dbReference type="InterPro" id="IPR017938">
    <property type="entry name" value="Riboflavin_synthase-like_b-brl"/>
</dbReference>
<dbReference type="SUPFAM" id="SSF54292">
    <property type="entry name" value="2Fe-2S ferredoxin-like"/>
    <property type="match status" value="1"/>
</dbReference>
<dbReference type="PROSITE" id="PS51085">
    <property type="entry name" value="2FE2S_FER_2"/>
    <property type="match status" value="1"/>
</dbReference>
<keyword evidence="3" id="KW-0001">2Fe-2S</keyword>
<keyword evidence="2" id="KW-0285">Flavoprotein</keyword>
<dbReference type="PROSITE" id="PS00197">
    <property type="entry name" value="2FE2S_FER_1"/>
    <property type="match status" value="1"/>
</dbReference>
<keyword evidence="6" id="KW-0408">Iron</keyword>
<organism evidence="10 11">
    <name type="scientific">Agromyces neolithicus</name>
    <dbReference type="NCBI Taxonomy" id="269420"/>
    <lineage>
        <taxon>Bacteria</taxon>
        <taxon>Bacillati</taxon>
        <taxon>Actinomycetota</taxon>
        <taxon>Actinomycetes</taxon>
        <taxon>Micrococcales</taxon>
        <taxon>Microbacteriaceae</taxon>
        <taxon>Agromyces</taxon>
    </lineage>
</organism>
<evidence type="ECO:0000256" key="4">
    <source>
        <dbReference type="ARBA" id="ARBA00022723"/>
    </source>
</evidence>
<dbReference type="PROSITE" id="PS51384">
    <property type="entry name" value="FAD_FR"/>
    <property type="match status" value="1"/>
</dbReference>
<evidence type="ECO:0000256" key="2">
    <source>
        <dbReference type="ARBA" id="ARBA00022630"/>
    </source>
</evidence>
<dbReference type="InterPro" id="IPR017927">
    <property type="entry name" value="FAD-bd_FR_type"/>
</dbReference>
<evidence type="ECO:0000256" key="7">
    <source>
        <dbReference type="ARBA" id="ARBA00023014"/>
    </source>
</evidence>
<name>A0ABN2M7H8_9MICO</name>
<dbReference type="CDD" id="cd06185">
    <property type="entry name" value="PDR_like"/>
    <property type="match status" value="1"/>
</dbReference>
<proteinExistence type="predicted"/>
<keyword evidence="4" id="KW-0479">Metal-binding</keyword>
<dbReference type="Pfam" id="PF00111">
    <property type="entry name" value="Fer2"/>
    <property type="match status" value="1"/>
</dbReference>
<dbReference type="Proteomes" id="UP001500002">
    <property type="component" value="Unassembled WGS sequence"/>
</dbReference>
<evidence type="ECO:0000256" key="1">
    <source>
        <dbReference type="ARBA" id="ARBA00001974"/>
    </source>
</evidence>
<dbReference type="PRINTS" id="PR00409">
    <property type="entry name" value="PHDIOXRDTASE"/>
</dbReference>
<feature type="domain" description="2Fe-2S ferredoxin-type" evidence="8">
    <location>
        <begin position="246"/>
        <end position="332"/>
    </location>
</feature>
<dbReference type="InterPro" id="IPR006058">
    <property type="entry name" value="2Fe2S_fd_BS"/>
</dbReference>
<dbReference type="PANTHER" id="PTHR47354:SF1">
    <property type="entry name" value="CARNITINE MONOOXYGENASE REDUCTASE SUBUNIT"/>
    <property type="match status" value="1"/>
</dbReference>
<evidence type="ECO:0000313" key="10">
    <source>
        <dbReference type="EMBL" id="GAA1811572.1"/>
    </source>
</evidence>
<dbReference type="CDD" id="cd00207">
    <property type="entry name" value="fer2"/>
    <property type="match status" value="1"/>
</dbReference>
<evidence type="ECO:0000259" key="9">
    <source>
        <dbReference type="PROSITE" id="PS51384"/>
    </source>
</evidence>
<comment type="caution">
    <text evidence="10">The sequence shown here is derived from an EMBL/GenBank/DDBJ whole genome shotgun (WGS) entry which is preliminary data.</text>
</comment>
<evidence type="ECO:0000313" key="11">
    <source>
        <dbReference type="Proteomes" id="UP001500002"/>
    </source>
</evidence>
<dbReference type="InterPro" id="IPR001041">
    <property type="entry name" value="2Fe-2S_ferredoxin-type"/>
</dbReference>
<reference evidence="10 11" key="1">
    <citation type="journal article" date="2019" name="Int. J. Syst. Evol. Microbiol.">
        <title>The Global Catalogue of Microorganisms (GCM) 10K type strain sequencing project: providing services to taxonomists for standard genome sequencing and annotation.</title>
        <authorList>
            <consortium name="The Broad Institute Genomics Platform"/>
            <consortium name="The Broad Institute Genome Sequencing Center for Infectious Disease"/>
            <person name="Wu L."/>
            <person name="Ma J."/>
        </authorList>
    </citation>
    <scope>NUCLEOTIDE SEQUENCE [LARGE SCALE GENOMIC DNA]</scope>
    <source>
        <strain evidence="10 11">JCM 14322</strain>
    </source>
</reference>
<dbReference type="SUPFAM" id="SSF63380">
    <property type="entry name" value="Riboflavin synthase domain-like"/>
    <property type="match status" value="1"/>
</dbReference>
<dbReference type="InterPro" id="IPR012675">
    <property type="entry name" value="Beta-grasp_dom_sf"/>
</dbReference>
<keyword evidence="7" id="KW-0411">Iron-sulfur</keyword>
<evidence type="ECO:0000256" key="3">
    <source>
        <dbReference type="ARBA" id="ARBA00022714"/>
    </source>
</evidence>
<accession>A0ABN2M7H8</accession>
<keyword evidence="11" id="KW-1185">Reference proteome</keyword>